<gene>
    <name evidence="16" type="ORF">CBF29_09825</name>
</gene>
<keyword evidence="7 13" id="KW-0819">tRNA processing</keyword>
<feature type="binding site" evidence="14">
    <location>
        <position position="191"/>
    </location>
    <ligand>
        <name>ATP</name>
        <dbReference type="ChEBI" id="CHEBI:30616"/>
    </ligand>
</feature>
<dbReference type="GO" id="GO:0005524">
    <property type="term" value="F:ATP binding"/>
    <property type="evidence" value="ECO:0007669"/>
    <property type="project" value="UniProtKB-UniRule"/>
</dbReference>
<dbReference type="InterPro" id="IPR010923">
    <property type="entry name" value="T(6)A37_SUA5"/>
</dbReference>
<feature type="binding site" evidence="14">
    <location>
        <position position="113"/>
    </location>
    <ligand>
        <name>ATP</name>
        <dbReference type="ChEBI" id="CHEBI:30616"/>
    </ligand>
</feature>
<dbReference type="FunFam" id="3.90.870.10:FF:000009">
    <property type="entry name" value="Threonylcarbamoyl-AMP synthase, putative"/>
    <property type="match status" value="1"/>
</dbReference>
<evidence type="ECO:0000256" key="1">
    <source>
        <dbReference type="ARBA" id="ARBA00004496"/>
    </source>
</evidence>
<feature type="binding site" evidence="14">
    <location>
        <position position="117"/>
    </location>
    <ligand>
        <name>L-threonine</name>
        <dbReference type="ChEBI" id="CHEBI:57926"/>
    </ligand>
</feature>
<comment type="catalytic activity">
    <reaction evidence="12 13">
        <text>L-threonine + hydrogencarbonate + ATP = L-threonylcarbamoyladenylate + diphosphate + H2O</text>
        <dbReference type="Rhea" id="RHEA:36407"/>
        <dbReference type="ChEBI" id="CHEBI:15377"/>
        <dbReference type="ChEBI" id="CHEBI:17544"/>
        <dbReference type="ChEBI" id="CHEBI:30616"/>
        <dbReference type="ChEBI" id="CHEBI:33019"/>
        <dbReference type="ChEBI" id="CHEBI:57926"/>
        <dbReference type="ChEBI" id="CHEBI:73682"/>
        <dbReference type="EC" id="2.7.7.87"/>
    </reaction>
</comment>
<feature type="binding site" evidence="14">
    <location>
        <position position="30"/>
    </location>
    <ligand>
        <name>L-threonine</name>
        <dbReference type="ChEBI" id="CHEBI:57926"/>
    </ligand>
</feature>
<dbReference type="GO" id="GO:0005737">
    <property type="term" value="C:cytoplasm"/>
    <property type="evidence" value="ECO:0007669"/>
    <property type="project" value="UniProtKB-SubCell"/>
</dbReference>
<feature type="binding site" evidence="14">
    <location>
        <position position="139"/>
    </location>
    <ligand>
        <name>ATP</name>
        <dbReference type="ChEBI" id="CHEBI:30616"/>
    </ligand>
</feature>
<dbReference type="InterPro" id="IPR050156">
    <property type="entry name" value="TC-AMP_synthase_SUA5"/>
</dbReference>
<comment type="similarity">
    <text evidence="2 13">Belongs to the SUA5 family.</text>
</comment>
<dbReference type="Pfam" id="PF03481">
    <property type="entry name" value="Sua5_C"/>
    <property type="match status" value="1"/>
</dbReference>
<dbReference type="AlphaFoldDB" id="A0A430AQA5"/>
<feature type="binding site" evidence="14">
    <location>
        <position position="230"/>
    </location>
    <ligand>
        <name>ATP</name>
        <dbReference type="ChEBI" id="CHEBI:30616"/>
    </ligand>
</feature>
<dbReference type="Proteomes" id="UP000287605">
    <property type="component" value="Unassembled WGS sequence"/>
</dbReference>
<evidence type="ECO:0000256" key="9">
    <source>
        <dbReference type="ARBA" id="ARBA00022741"/>
    </source>
</evidence>
<comment type="subcellular location">
    <subcellularLocation>
        <location evidence="1 13">Cytoplasm</location>
    </subcellularLocation>
</comment>
<dbReference type="PANTHER" id="PTHR17490:SF16">
    <property type="entry name" value="THREONYLCARBAMOYL-AMP SYNTHASE"/>
    <property type="match status" value="1"/>
</dbReference>
<dbReference type="SUPFAM" id="SSF55821">
    <property type="entry name" value="YrdC/RibB"/>
    <property type="match status" value="1"/>
</dbReference>
<sequence>MSDKKWGTPQLQQAVSALLKGELVAFPTETVYGLGADATNSEAVKKVFEAKGRPSDNPLIVHVASKEDVSLYAQGITSEAKKIMAAFWPGPLTLIFEIKPDAFNPVVTGGLSTAAFRMPDNHLTLSLIKKTGRPLVGPSANISGKPSPTTAEHVLHDLRGKIAGVLDDGPTKVGVESTVLDMTTNPPMILRPGAVTKEDLEQVIDKAAIDCSLAGAEETPKSPGMKYKHYAPEVPVYMIDAKKQNWQEAVKWAEDSGLRAGLLGSKARLKPFIGKSLEIFYLSEESDVTESMRQLFSGLRALDEVTPKLDVIFVETYSDKGKGLAYMNRLKKAANQKYFQSSEGNMIQSDY</sequence>
<evidence type="ECO:0000256" key="6">
    <source>
        <dbReference type="ARBA" id="ARBA00022679"/>
    </source>
</evidence>
<dbReference type="InterPro" id="IPR006070">
    <property type="entry name" value="Sua5-like_dom"/>
</dbReference>
<accession>A0A430AQA5</accession>
<evidence type="ECO:0000256" key="4">
    <source>
        <dbReference type="ARBA" id="ARBA00015492"/>
    </source>
</evidence>
<evidence type="ECO:0000259" key="15">
    <source>
        <dbReference type="PROSITE" id="PS51163"/>
    </source>
</evidence>
<dbReference type="GO" id="GO:0008033">
    <property type="term" value="P:tRNA processing"/>
    <property type="evidence" value="ECO:0007669"/>
    <property type="project" value="UniProtKB-KW"/>
</dbReference>
<dbReference type="PROSITE" id="PS51163">
    <property type="entry name" value="YRDC"/>
    <property type="match status" value="1"/>
</dbReference>
<dbReference type="EC" id="2.7.7.87" evidence="3 13"/>
<feature type="binding site" evidence="14">
    <location>
        <position position="147"/>
    </location>
    <ligand>
        <name>ATP</name>
        <dbReference type="ChEBI" id="CHEBI:30616"/>
    </ligand>
</feature>
<reference evidence="16 17" key="1">
    <citation type="submission" date="2017-05" db="EMBL/GenBank/DDBJ databases">
        <title>Vagococcus spp. assemblies.</title>
        <authorList>
            <person name="Gulvik C.A."/>
        </authorList>
    </citation>
    <scope>NUCLEOTIDE SEQUENCE [LARGE SCALE GENOMIC DNA]</scope>
    <source>
        <strain evidence="16 17">CCUG 51432</strain>
    </source>
</reference>
<dbReference type="PIRSF" id="PIRSF004930">
    <property type="entry name" value="Tln_factor_SUA5"/>
    <property type="match status" value="1"/>
</dbReference>
<evidence type="ECO:0000313" key="17">
    <source>
        <dbReference type="Proteomes" id="UP000287605"/>
    </source>
</evidence>
<evidence type="ECO:0000256" key="7">
    <source>
        <dbReference type="ARBA" id="ARBA00022694"/>
    </source>
</evidence>
<dbReference type="InterPro" id="IPR005145">
    <property type="entry name" value="Sua5_C"/>
</dbReference>
<feature type="binding site" evidence="14">
    <location>
        <position position="57"/>
    </location>
    <ligand>
        <name>ATP</name>
        <dbReference type="ChEBI" id="CHEBI:30616"/>
    </ligand>
</feature>
<dbReference type="NCBIfam" id="TIGR00057">
    <property type="entry name" value="L-threonylcarbamoyladenylate synthase"/>
    <property type="match status" value="1"/>
</dbReference>
<proteinExistence type="inferred from homology"/>
<dbReference type="Pfam" id="PF01300">
    <property type="entry name" value="Sua5_yciO_yrdC"/>
    <property type="match status" value="1"/>
</dbReference>
<comment type="function">
    <text evidence="13">Required for the formation of a threonylcarbamoyl group on adenosine at position 37 (t(6)A37) in tRNAs that read codons beginning with adenine.</text>
</comment>
<evidence type="ECO:0000256" key="11">
    <source>
        <dbReference type="ARBA" id="ARBA00029774"/>
    </source>
</evidence>
<protein>
    <recommendedName>
        <fullName evidence="4 13">Threonylcarbamoyl-AMP synthase</fullName>
        <shortName evidence="13">TC-AMP synthase</shortName>
        <ecNumber evidence="3 13">2.7.7.87</ecNumber>
    </recommendedName>
    <alternativeName>
        <fullName evidence="11 13">L-threonylcarbamoyladenylate synthase</fullName>
    </alternativeName>
</protein>
<dbReference type="GO" id="GO:0006450">
    <property type="term" value="P:regulation of translational fidelity"/>
    <property type="evidence" value="ECO:0007669"/>
    <property type="project" value="TreeGrafter"/>
</dbReference>
<feature type="binding site" evidence="14">
    <location>
        <position position="177"/>
    </location>
    <ligand>
        <name>L-threonine</name>
        <dbReference type="ChEBI" id="CHEBI:57926"/>
    </ligand>
</feature>
<feature type="binding site" evidence="14">
    <location>
        <position position="53"/>
    </location>
    <ligand>
        <name>ATP</name>
        <dbReference type="ChEBI" id="CHEBI:30616"/>
    </ligand>
</feature>
<dbReference type="EMBL" id="NGKA01000015">
    <property type="protein sequence ID" value="RSU10302.1"/>
    <property type="molecule type" value="Genomic_DNA"/>
</dbReference>
<name>A0A430AQA5_9ENTE</name>
<dbReference type="GO" id="GO:0000049">
    <property type="term" value="F:tRNA binding"/>
    <property type="evidence" value="ECO:0007669"/>
    <property type="project" value="TreeGrafter"/>
</dbReference>
<keyword evidence="8 13" id="KW-0548">Nucleotidyltransferase</keyword>
<dbReference type="PANTHER" id="PTHR17490">
    <property type="entry name" value="SUA5"/>
    <property type="match status" value="1"/>
</dbReference>
<keyword evidence="9 13" id="KW-0547">Nucleotide-binding</keyword>
<dbReference type="InterPro" id="IPR038385">
    <property type="entry name" value="Sua5/YwlC_C"/>
</dbReference>
<comment type="caution">
    <text evidence="16">The sequence shown here is derived from an EMBL/GenBank/DDBJ whole genome shotgun (WGS) entry which is preliminary data.</text>
</comment>
<keyword evidence="5 13" id="KW-0963">Cytoplasm</keyword>
<dbReference type="GO" id="GO:0003725">
    <property type="term" value="F:double-stranded RNA binding"/>
    <property type="evidence" value="ECO:0007669"/>
    <property type="project" value="UniProtKB-UniRule"/>
</dbReference>
<evidence type="ECO:0000256" key="12">
    <source>
        <dbReference type="ARBA" id="ARBA00048366"/>
    </source>
</evidence>
<evidence type="ECO:0000256" key="5">
    <source>
        <dbReference type="ARBA" id="ARBA00022490"/>
    </source>
</evidence>
<evidence type="ECO:0000256" key="8">
    <source>
        <dbReference type="ARBA" id="ARBA00022695"/>
    </source>
</evidence>
<dbReference type="Gene3D" id="3.90.870.10">
    <property type="entry name" value="DHBP synthase"/>
    <property type="match status" value="1"/>
</dbReference>
<dbReference type="InterPro" id="IPR017945">
    <property type="entry name" value="DHBP_synth_RibB-like_a/b_dom"/>
</dbReference>
<organism evidence="16 17">
    <name type="scientific">Vagococcus elongatus</name>
    <dbReference type="NCBI Taxonomy" id="180344"/>
    <lineage>
        <taxon>Bacteria</taxon>
        <taxon>Bacillati</taxon>
        <taxon>Bacillota</taxon>
        <taxon>Bacilli</taxon>
        <taxon>Lactobacillales</taxon>
        <taxon>Enterococcaceae</taxon>
        <taxon>Vagococcus</taxon>
    </lineage>
</organism>
<dbReference type="OrthoDB" id="9814580at2"/>
<dbReference type="GO" id="GO:0061710">
    <property type="term" value="F:L-threonylcarbamoyladenylate synthase"/>
    <property type="evidence" value="ECO:0007669"/>
    <property type="project" value="UniProtKB-EC"/>
</dbReference>
<evidence type="ECO:0000256" key="14">
    <source>
        <dbReference type="PIRSR" id="PIRSR004930-1"/>
    </source>
</evidence>
<evidence type="ECO:0000256" key="13">
    <source>
        <dbReference type="PIRNR" id="PIRNR004930"/>
    </source>
</evidence>
<feature type="domain" description="YrdC-like" evidence="15">
    <location>
        <begin position="8"/>
        <end position="195"/>
    </location>
</feature>
<evidence type="ECO:0000256" key="3">
    <source>
        <dbReference type="ARBA" id="ARBA00012584"/>
    </source>
</evidence>
<keyword evidence="17" id="KW-1185">Reference proteome</keyword>
<feature type="binding site" evidence="14">
    <location>
        <position position="62"/>
    </location>
    <ligand>
        <name>L-threonine</name>
        <dbReference type="ChEBI" id="CHEBI:57926"/>
    </ligand>
</feature>
<evidence type="ECO:0000313" key="16">
    <source>
        <dbReference type="EMBL" id="RSU10302.1"/>
    </source>
</evidence>
<keyword evidence="10 13" id="KW-0067">ATP-binding</keyword>
<keyword evidence="6 13" id="KW-0808">Transferase</keyword>
<evidence type="ECO:0000256" key="2">
    <source>
        <dbReference type="ARBA" id="ARBA00007663"/>
    </source>
</evidence>
<dbReference type="RefSeq" id="WP_126809549.1">
    <property type="nucleotide sequence ID" value="NZ_NGKA01000015.1"/>
</dbReference>
<dbReference type="Gene3D" id="3.40.50.11030">
    <property type="entry name" value="Threonylcarbamoyl-AMP synthase, C-terminal domain"/>
    <property type="match status" value="1"/>
</dbReference>
<evidence type="ECO:0000256" key="10">
    <source>
        <dbReference type="ARBA" id="ARBA00022840"/>
    </source>
</evidence>